<sequence>MSTPAGRLRRATRLMSEASEDALDERERFGRGEALRVVHPLLGLLLGLLFVAAVIDGGVVRVAWEPLIGGAILTSVLLPSAVPAWRWAGAPPGRG</sequence>
<dbReference type="AlphaFoldDB" id="A0A1H7UDZ7"/>
<feature type="transmembrane region" description="Helical" evidence="1">
    <location>
        <begin position="67"/>
        <end position="88"/>
    </location>
</feature>
<keyword evidence="1" id="KW-1133">Transmembrane helix</keyword>
<organism evidence="2 3">
    <name type="scientific">Nonomuraea pusilla</name>
    <dbReference type="NCBI Taxonomy" id="46177"/>
    <lineage>
        <taxon>Bacteria</taxon>
        <taxon>Bacillati</taxon>
        <taxon>Actinomycetota</taxon>
        <taxon>Actinomycetes</taxon>
        <taxon>Streptosporangiales</taxon>
        <taxon>Streptosporangiaceae</taxon>
        <taxon>Nonomuraea</taxon>
    </lineage>
</organism>
<evidence type="ECO:0000256" key="1">
    <source>
        <dbReference type="SAM" id="Phobius"/>
    </source>
</evidence>
<gene>
    <name evidence="2" type="ORF">SAMN05660976_03771</name>
</gene>
<dbReference type="EMBL" id="FOBF01000008">
    <property type="protein sequence ID" value="SEL95049.1"/>
    <property type="molecule type" value="Genomic_DNA"/>
</dbReference>
<keyword evidence="1" id="KW-0812">Transmembrane</keyword>
<accession>A0A1H7UDZ7</accession>
<keyword evidence="1" id="KW-0472">Membrane</keyword>
<feature type="transmembrane region" description="Helical" evidence="1">
    <location>
        <begin position="34"/>
        <end position="55"/>
    </location>
</feature>
<proteinExistence type="predicted"/>
<dbReference type="Proteomes" id="UP000198953">
    <property type="component" value="Unassembled WGS sequence"/>
</dbReference>
<reference evidence="2 3" key="1">
    <citation type="submission" date="2016-10" db="EMBL/GenBank/DDBJ databases">
        <authorList>
            <person name="de Groot N.N."/>
        </authorList>
    </citation>
    <scope>NUCLEOTIDE SEQUENCE [LARGE SCALE GENOMIC DNA]</scope>
    <source>
        <strain evidence="2 3">DSM 43357</strain>
    </source>
</reference>
<dbReference type="STRING" id="46177.SAMN05660976_03771"/>
<protein>
    <submittedName>
        <fullName evidence="2">Uncharacterized protein</fullName>
    </submittedName>
</protein>
<evidence type="ECO:0000313" key="2">
    <source>
        <dbReference type="EMBL" id="SEL95049.1"/>
    </source>
</evidence>
<dbReference type="RefSeq" id="WP_055501062.1">
    <property type="nucleotide sequence ID" value="NZ_BBZG01000001.1"/>
</dbReference>
<name>A0A1H7UDZ7_9ACTN</name>
<keyword evidence="3" id="KW-1185">Reference proteome</keyword>
<evidence type="ECO:0000313" key="3">
    <source>
        <dbReference type="Proteomes" id="UP000198953"/>
    </source>
</evidence>